<keyword evidence="3" id="KW-1185">Reference proteome</keyword>
<comment type="caution">
    <text evidence="2">The sequence shown here is derived from an EMBL/GenBank/DDBJ whole genome shotgun (WGS) entry which is preliminary data.</text>
</comment>
<keyword evidence="1" id="KW-0812">Transmembrane</keyword>
<dbReference type="AlphaFoldDB" id="A0A3L6Q814"/>
<dbReference type="EMBL" id="PQIB02000013">
    <property type="protein sequence ID" value="RLM73968.1"/>
    <property type="molecule type" value="Genomic_DNA"/>
</dbReference>
<dbReference type="OrthoDB" id="10517619at2759"/>
<evidence type="ECO:0000313" key="2">
    <source>
        <dbReference type="EMBL" id="RLM73968.1"/>
    </source>
</evidence>
<proteinExistence type="predicted"/>
<protein>
    <submittedName>
        <fullName evidence="2">Uncharacterized protein</fullName>
    </submittedName>
</protein>
<name>A0A3L6Q814_PANMI</name>
<accession>A0A3L6Q814</accession>
<evidence type="ECO:0000313" key="3">
    <source>
        <dbReference type="Proteomes" id="UP000275267"/>
    </source>
</evidence>
<reference evidence="3" key="1">
    <citation type="journal article" date="2019" name="Nat. Commun.">
        <title>The genome of broomcorn millet.</title>
        <authorList>
            <person name="Zou C."/>
            <person name="Miki D."/>
            <person name="Li D."/>
            <person name="Tang Q."/>
            <person name="Xiao L."/>
            <person name="Rajput S."/>
            <person name="Deng P."/>
            <person name="Jia W."/>
            <person name="Huang R."/>
            <person name="Zhang M."/>
            <person name="Sun Y."/>
            <person name="Hu J."/>
            <person name="Fu X."/>
            <person name="Schnable P.S."/>
            <person name="Li F."/>
            <person name="Zhang H."/>
            <person name="Feng B."/>
            <person name="Zhu X."/>
            <person name="Liu R."/>
            <person name="Schnable J.C."/>
            <person name="Zhu J.-K."/>
            <person name="Zhang H."/>
        </authorList>
    </citation>
    <scope>NUCLEOTIDE SEQUENCE [LARGE SCALE GENOMIC DNA]</scope>
</reference>
<dbReference type="Proteomes" id="UP000275267">
    <property type="component" value="Unassembled WGS sequence"/>
</dbReference>
<feature type="transmembrane region" description="Helical" evidence="1">
    <location>
        <begin position="89"/>
        <end position="116"/>
    </location>
</feature>
<keyword evidence="1" id="KW-0472">Membrane</keyword>
<keyword evidence="1" id="KW-1133">Transmembrane helix</keyword>
<organism evidence="2 3">
    <name type="scientific">Panicum miliaceum</name>
    <name type="common">Proso millet</name>
    <name type="synonym">Broomcorn millet</name>
    <dbReference type="NCBI Taxonomy" id="4540"/>
    <lineage>
        <taxon>Eukaryota</taxon>
        <taxon>Viridiplantae</taxon>
        <taxon>Streptophyta</taxon>
        <taxon>Embryophyta</taxon>
        <taxon>Tracheophyta</taxon>
        <taxon>Spermatophyta</taxon>
        <taxon>Magnoliopsida</taxon>
        <taxon>Liliopsida</taxon>
        <taxon>Poales</taxon>
        <taxon>Poaceae</taxon>
        <taxon>PACMAD clade</taxon>
        <taxon>Panicoideae</taxon>
        <taxon>Panicodae</taxon>
        <taxon>Paniceae</taxon>
        <taxon>Panicinae</taxon>
        <taxon>Panicum</taxon>
        <taxon>Panicum sect. Panicum</taxon>
    </lineage>
</organism>
<gene>
    <name evidence="2" type="ORF">C2845_PM15G06550</name>
</gene>
<sequence length="218" mass="23774">MYPGVAAVTARLRRRIMVQLVVRDGGASDPGAAVMEELLRRVLLRSVHLFFAGVLVWLQSVDLVRLLGASPELLRPIFLLLVRGPVERILWGIRFLGWSLLVLFLELGSFFSFLLLHLCMQVAGQVEVSGVAESNGPTADGPLSRMCCSLPMFGVRPSVRGDDGGGVRLVCVIWRADGDRLPTRIGKIYSSSRDLLVIFLSLGVLSAKEGCIIPSFSV</sequence>
<evidence type="ECO:0000256" key="1">
    <source>
        <dbReference type="SAM" id="Phobius"/>
    </source>
</evidence>
<feature type="transmembrane region" description="Helical" evidence="1">
    <location>
        <begin position="49"/>
        <end position="69"/>
    </location>
</feature>